<dbReference type="Pfam" id="PF06243">
    <property type="entry name" value="PaaB"/>
    <property type="match status" value="1"/>
</dbReference>
<protein>
    <submittedName>
        <fullName evidence="2">Ring-1,2-phenylacetyl-CoA epoxidase subunit PaaB</fullName>
    </submittedName>
</protein>
<dbReference type="InterPro" id="IPR038693">
    <property type="entry name" value="PaaB_sf"/>
</dbReference>
<reference evidence="2 3" key="1">
    <citation type="submission" date="2016-10" db="EMBL/GenBank/DDBJ databases">
        <authorList>
            <person name="de Groot N.N."/>
        </authorList>
    </citation>
    <scope>NUCLEOTIDE SEQUENCE [LARGE SCALE GENOMIC DNA]</scope>
    <source>
        <strain evidence="2 3">DSM 44945</strain>
    </source>
</reference>
<dbReference type="AlphaFoldDB" id="A0A1I2Q5I9"/>
<evidence type="ECO:0000313" key="3">
    <source>
        <dbReference type="Proteomes" id="UP000198661"/>
    </source>
</evidence>
<feature type="region of interest" description="Disordered" evidence="1">
    <location>
        <begin position="117"/>
        <end position="140"/>
    </location>
</feature>
<proteinExistence type="predicted"/>
<dbReference type="RefSeq" id="WP_092039176.1">
    <property type="nucleotide sequence ID" value="NZ_FOOK01000021.1"/>
</dbReference>
<sequence length="140" mass="16435">MEEREEKLEFGVYEVFVQKSALDHHQHVGSVIAPSPDVALITARENFLRRDPAVNLWVVPRESIHAAPSEGDYFARELDRRYRKVSGYSENGRLWKMFKEGNPDFDEMIRYFEEKEAERRKSLLVSDGEKDSGRSRRGRF</sequence>
<organism evidence="2 3">
    <name type="scientific">Planifilum fulgidum</name>
    <dbReference type="NCBI Taxonomy" id="201973"/>
    <lineage>
        <taxon>Bacteria</taxon>
        <taxon>Bacillati</taxon>
        <taxon>Bacillota</taxon>
        <taxon>Bacilli</taxon>
        <taxon>Bacillales</taxon>
        <taxon>Thermoactinomycetaceae</taxon>
        <taxon>Planifilum</taxon>
    </lineage>
</organism>
<gene>
    <name evidence="2" type="ORF">SAMN04488025_12112</name>
</gene>
<dbReference type="InterPro" id="IPR009359">
    <property type="entry name" value="PaaB"/>
</dbReference>
<keyword evidence="3" id="KW-1185">Reference proteome</keyword>
<dbReference type="EMBL" id="FOOK01000021">
    <property type="protein sequence ID" value="SFG21517.1"/>
    <property type="molecule type" value="Genomic_DNA"/>
</dbReference>
<evidence type="ECO:0000256" key="1">
    <source>
        <dbReference type="SAM" id="MobiDB-lite"/>
    </source>
</evidence>
<dbReference type="OrthoDB" id="2085342at2"/>
<name>A0A1I2Q5I9_9BACL</name>
<dbReference type="STRING" id="201973.SAMN04488025_12112"/>
<accession>A0A1I2Q5I9</accession>
<dbReference type="Proteomes" id="UP000198661">
    <property type="component" value="Unassembled WGS sequence"/>
</dbReference>
<dbReference type="Gene3D" id="3.10.20.520">
    <property type="entry name" value="Phenylacetic acid degradation B"/>
    <property type="match status" value="1"/>
</dbReference>
<evidence type="ECO:0000313" key="2">
    <source>
        <dbReference type="EMBL" id="SFG21517.1"/>
    </source>
</evidence>
<feature type="compositionally biased region" description="Basic and acidic residues" evidence="1">
    <location>
        <begin position="117"/>
        <end position="134"/>
    </location>
</feature>